<accession>A0A951PU55</accession>
<organism evidence="2 3">
    <name type="scientific">Symplocastrum torsivum CPER-KK1</name>
    <dbReference type="NCBI Taxonomy" id="450513"/>
    <lineage>
        <taxon>Bacteria</taxon>
        <taxon>Bacillati</taxon>
        <taxon>Cyanobacteriota</taxon>
        <taxon>Cyanophyceae</taxon>
        <taxon>Oscillatoriophycideae</taxon>
        <taxon>Oscillatoriales</taxon>
        <taxon>Microcoleaceae</taxon>
        <taxon>Symplocastrum</taxon>
    </lineage>
</organism>
<name>A0A951PU55_9CYAN</name>
<proteinExistence type="predicted"/>
<sequence length="135" mass="14740">MKAPTQLRTERGHLQDMKLSVVNSTSRQGRVSSLPFTSSAVSPLSTSKIPPTLHFRFPRLGGIEQHSHNQHSVETYLLEPATLQALPSSTPNQQHNGTAKQYDQQQALALAHQGYLSSPLQQPIADVYTASQGGK</sequence>
<protein>
    <submittedName>
        <fullName evidence="2">Uncharacterized protein</fullName>
    </submittedName>
</protein>
<dbReference type="Proteomes" id="UP000753908">
    <property type="component" value="Unassembled WGS sequence"/>
</dbReference>
<gene>
    <name evidence="2" type="ORF">KME25_32205</name>
</gene>
<dbReference type="EMBL" id="JAHHIF010000080">
    <property type="protein sequence ID" value="MBW4549032.1"/>
    <property type="molecule type" value="Genomic_DNA"/>
</dbReference>
<evidence type="ECO:0000313" key="2">
    <source>
        <dbReference type="EMBL" id="MBW4549032.1"/>
    </source>
</evidence>
<comment type="caution">
    <text evidence="2">The sequence shown here is derived from an EMBL/GenBank/DDBJ whole genome shotgun (WGS) entry which is preliminary data.</text>
</comment>
<evidence type="ECO:0000313" key="3">
    <source>
        <dbReference type="Proteomes" id="UP000753908"/>
    </source>
</evidence>
<feature type="region of interest" description="Disordered" evidence="1">
    <location>
        <begin position="23"/>
        <end position="48"/>
    </location>
</feature>
<dbReference type="AlphaFoldDB" id="A0A951PU55"/>
<reference evidence="2" key="1">
    <citation type="submission" date="2021-05" db="EMBL/GenBank/DDBJ databases">
        <authorList>
            <person name="Pietrasiak N."/>
            <person name="Ward R."/>
            <person name="Stajich J.E."/>
            <person name="Kurbessoian T."/>
        </authorList>
    </citation>
    <scope>NUCLEOTIDE SEQUENCE</scope>
    <source>
        <strain evidence="2">CPER-KK1</strain>
    </source>
</reference>
<reference evidence="2" key="2">
    <citation type="journal article" date="2022" name="Microbiol. Resour. Announc.">
        <title>Metagenome Sequencing to Explore Phylogenomics of Terrestrial Cyanobacteria.</title>
        <authorList>
            <person name="Ward R.D."/>
            <person name="Stajich J.E."/>
            <person name="Johansen J.R."/>
            <person name="Huntemann M."/>
            <person name="Clum A."/>
            <person name="Foster B."/>
            <person name="Foster B."/>
            <person name="Roux S."/>
            <person name="Palaniappan K."/>
            <person name="Varghese N."/>
            <person name="Mukherjee S."/>
            <person name="Reddy T.B.K."/>
            <person name="Daum C."/>
            <person name="Copeland A."/>
            <person name="Chen I.A."/>
            <person name="Ivanova N.N."/>
            <person name="Kyrpides N.C."/>
            <person name="Shapiro N."/>
            <person name="Eloe-Fadrosh E.A."/>
            <person name="Pietrasiak N."/>
        </authorList>
    </citation>
    <scope>NUCLEOTIDE SEQUENCE</scope>
    <source>
        <strain evidence="2">CPER-KK1</strain>
    </source>
</reference>
<evidence type="ECO:0000256" key="1">
    <source>
        <dbReference type="SAM" id="MobiDB-lite"/>
    </source>
</evidence>